<protein>
    <submittedName>
        <fullName evidence="5">Outer membrane protein assembly factor BamD</fullName>
    </submittedName>
</protein>
<keyword evidence="6" id="KW-1185">Reference proteome</keyword>
<dbReference type="SUPFAM" id="SSF48452">
    <property type="entry name" value="TPR-like"/>
    <property type="match status" value="1"/>
</dbReference>
<dbReference type="NCBIfam" id="TIGR03302">
    <property type="entry name" value="OM_YfiO"/>
    <property type="match status" value="1"/>
</dbReference>
<dbReference type="InterPro" id="IPR011990">
    <property type="entry name" value="TPR-like_helical_dom_sf"/>
</dbReference>
<dbReference type="EMBL" id="CP035108">
    <property type="protein sequence ID" value="QAR31980.1"/>
    <property type="molecule type" value="Genomic_DNA"/>
</dbReference>
<keyword evidence="2" id="KW-0472">Membrane</keyword>
<evidence type="ECO:0000256" key="1">
    <source>
        <dbReference type="ARBA" id="ARBA00022729"/>
    </source>
</evidence>
<proteinExistence type="predicted"/>
<feature type="domain" description="Outer membrane lipoprotein BamD-like" evidence="4">
    <location>
        <begin position="31"/>
        <end position="206"/>
    </location>
</feature>
<dbReference type="AlphaFoldDB" id="A0A3R5XVZ9"/>
<dbReference type="InterPro" id="IPR017689">
    <property type="entry name" value="BamD"/>
</dbReference>
<dbReference type="InterPro" id="IPR019734">
    <property type="entry name" value="TPR_rpt"/>
</dbReference>
<evidence type="ECO:0000313" key="6">
    <source>
        <dbReference type="Proteomes" id="UP000287502"/>
    </source>
</evidence>
<organism evidence="5 6">
    <name type="scientific">Geovibrio thiophilus</name>
    <dbReference type="NCBI Taxonomy" id="139438"/>
    <lineage>
        <taxon>Bacteria</taxon>
        <taxon>Pseudomonadati</taxon>
        <taxon>Deferribacterota</taxon>
        <taxon>Deferribacteres</taxon>
        <taxon>Deferribacterales</taxon>
        <taxon>Geovibrionaceae</taxon>
        <taxon>Geovibrio</taxon>
    </lineage>
</organism>
<name>A0A3R5XVZ9_9BACT</name>
<dbReference type="Pfam" id="PF13525">
    <property type="entry name" value="YfiO"/>
    <property type="match status" value="1"/>
</dbReference>
<dbReference type="PROSITE" id="PS51257">
    <property type="entry name" value="PROKAR_LIPOPROTEIN"/>
    <property type="match status" value="1"/>
</dbReference>
<gene>
    <name evidence="5" type="primary">bamD</name>
    <name evidence="5" type="ORF">EP073_00755</name>
</gene>
<dbReference type="InterPro" id="IPR039565">
    <property type="entry name" value="BamD-like"/>
</dbReference>
<dbReference type="SMART" id="SM00028">
    <property type="entry name" value="TPR"/>
    <property type="match status" value="3"/>
</dbReference>
<evidence type="ECO:0000259" key="4">
    <source>
        <dbReference type="Pfam" id="PF13525"/>
    </source>
</evidence>
<dbReference type="OrthoDB" id="9781894at2"/>
<dbReference type="RefSeq" id="WP_128465267.1">
    <property type="nucleotide sequence ID" value="NZ_CP035108.1"/>
</dbReference>
<sequence length="258" mass="29676">MRKLIITLMAMVIAVSCAKQPPKEIPAEVSMKKGMQYFERKKYKDAAEQFEAAIRNAGDPDMAGNAQIFLADSHFLAKDYELAIPSYETYLRIYPYSSDAPRAKLRLGLCYYRQIGAPDRDMKNAEEALRIFSELRNENPGYAKEYELADKIRELRGLMGERELLVAKFYLRTDKERPAVKRLQYIVENYPDTVVYPESLTMLGDYYAGKEGYEAEAIKYYRALIREFPNSKYSSDITSKLSKLLTRITDNLGGTENN</sequence>
<evidence type="ECO:0000256" key="2">
    <source>
        <dbReference type="ARBA" id="ARBA00023136"/>
    </source>
</evidence>
<accession>A0A3R5XVZ9</accession>
<evidence type="ECO:0000256" key="3">
    <source>
        <dbReference type="ARBA" id="ARBA00023237"/>
    </source>
</evidence>
<evidence type="ECO:0000313" key="5">
    <source>
        <dbReference type="EMBL" id="QAR31980.1"/>
    </source>
</evidence>
<reference evidence="5 6" key="1">
    <citation type="submission" date="2019-01" db="EMBL/GenBank/DDBJ databases">
        <title>Geovibrio thiophilus DSM 11263, complete genome.</title>
        <authorList>
            <person name="Spring S."/>
            <person name="Bunk B."/>
            <person name="Sproer C."/>
        </authorList>
    </citation>
    <scope>NUCLEOTIDE SEQUENCE [LARGE SCALE GENOMIC DNA]</scope>
    <source>
        <strain evidence="5 6">DSM 11263</strain>
    </source>
</reference>
<keyword evidence="3" id="KW-0998">Cell outer membrane</keyword>
<dbReference type="KEGG" id="gtl:EP073_00755"/>
<keyword evidence="1" id="KW-0732">Signal</keyword>
<dbReference type="Gene3D" id="1.25.40.10">
    <property type="entry name" value="Tetratricopeptide repeat domain"/>
    <property type="match status" value="1"/>
</dbReference>
<dbReference type="Proteomes" id="UP000287502">
    <property type="component" value="Chromosome"/>
</dbReference>